<gene>
    <name evidence="3" type="ORF">RND81_09G152100</name>
</gene>
<dbReference type="SUPFAM" id="SSF57959">
    <property type="entry name" value="Leucine zipper domain"/>
    <property type="match status" value="1"/>
</dbReference>
<dbReference type="InterPro" id="IPR004827">
    <property type="entry name" value="bZIP"/>
</dbReference>
<proteinExistence type="predicted"/>
<dbReference type="InterPro" id="IPR031106">
    <property type="entry name" value="C/EBP"/>
</dbReference>
<dbReference type="SMART" id="SM00338">
    <property type="entry name" value="BRLZ"/>
    <property type="match status" value="1"/>
</dbReference>
<dbReference type="AlphaFoldDB" id="A0AAW1IMV4"/>
<dbReference type="Gene3D" id="1.20.5.170">
    <property type="match status" value="1"/>
</dbReference>
<feature type="compositionally biased region" description="Basic and acidic residues" evidence="1">
    <location>
        <begin position="105"/>
        <end position="119"/>
    </location>
</feature>
<dbReference type="GO" id="GO:0000978">
    <property type="term" value="F:RNA polymerase II cis-regulatory region sequence-specific DNA binding"/>
    <property type="evidence" value="ECO:0007669"/>
    <property type="project" value="TreeGrafter"/>
</dbReference>
<comment type="caution">
    <text evidence="3">The sequence shown here is derived from an EMBL/GenBank/DDBJ whole genome shotgun (WGS) entry which is preliminary data.</text>
</comment>
<feature type="domain" description="BZIP" evidence="2">
    <location>
        <begin position="113"/>
        <end position="180"/>
    </location>
</feature>
<dbReference type="InterPro" id="IPR046347">
    <property type="entry name" value="bZIP_sf"/>
</dbReference>
<evidence type="ECO:0000259" key="2">
    <source>
        <dbReference type="SMART" id="SM00338"/>
    </source>
</evidence>
<accession>A0AAW1IMV4</accession>
<sequence>MEENNLNNVHKRSNNELKMPEIDYDDDVQISNQELHSSTNIGEIQSNEQIDNNIFDDYLLRDKITNHGCTHFHTCNVPGPDRPHTHTCVHVHTKKPVPPIINDNVHTHDDSGESHERNNGRNGGNREAVRKYRLKRKAYTASLADELVKLRTLNQQLMQKLQNQVTLETELARLKCLLVDIRGRIEGEIGSFPYQKSVKRLHMNLPGSSNVIPCNAQFGGTSLDGVAALNSRDCSACGFHDLDCMVSLGSPPSL</sequence>
<dbReference type="GO" id="GO:0006351">
    <property type="term" value="P:DNA-templated transcription"/>
    <property type="evidence" value="ECO:0007669"/>
    <property type="project" value="InterPro"/>
</dbReference>
<organism evidence="3 4">
    <name type="scientific">Saponaria officinalis</name>
    <name type="common">Common soapwort</name>
    <name type="synonym">Lychnis saponaria</name>
    <dbReference type="NCBI Taxonomy" id="3572"/>
    <lineage>
        <taxon>Eukaryota</taxon>
        <taxon>Viridiplantae</taxon>
        <taxon>Streptophyta</taxon>
        <taxon>Embryophyta</taxon>
        <taxon>Tracheophyta</taxon>
        <taxon>Spermatophyta</taxon>
        <taxon>Magnoliopsida</taxon>
        <taxon>eudicotyledons</taxon>
        <taxon>Gunneridae</taxon>
        <taxon>Pentapetalae</taxon>
        <taxon>Caryophyllales</taxon>
        <taxon>Caryophyllaceae</taxon>
        <taxon>Caryophylleae</taxon>
        <taxon>Saponaria</taxon>
    </lineage>
</organism>
<evidence type="ECO:0000313" key="3">
    <source>
        <dbReference type="EMBL" id="KAK9690756.1"/>
    </source>
</evidence>
<dbReference type="PANTHER" id="PTHR23334">
    <property type="entry name" value="CCAAT/ENHANCER BINDING PROTEIN"/>
    <property type="match status" value="1"/>
</dbReference>
<feature type="region of interest" description="Disordered" evidence="1">
    <location>
        <begin position="99"/>
        <end position="128"/>
    </location>
</feature>
<name>A0AAW1IMV4_SAPOF</name>
<dbReference type="GO" id="GO:0000981">
    <property type="term" value="F:DNA-binding transcription factor activity, RNA polymerase II-specific"/>
    <property type="evidence" value="ECO:0007669"/>
    <property type="project" value="TreeGrafter"/>
</dbReference>
<evidence type="ECO:0000256" key="1">
    <source>
        <dbReference type="SAM" id="MobiDB-lite"/>
    </source>
</evidence>
<dbReference type="Pfam" id="PF07716">
    <property type="entry name" value="bZIP_2"/>
    <property type="match status" value="1"/>
</dbReference>
<dbReference type="PANTHER" id="PTHR23334:SF49">
    <property type="entry name" value="BASIC LEUCINE ZIPPER 23"/>
    <property type="match status" value="1"/>
</dbReference>
<evidence type="ECO:0000313" key="4">
    <source>
        <dbReference type="Proteomes" id="UP001443914"/>
    </source>
</evidence>
<protein>
    <recommendedName>
        <fullName evidence="2">BZIP domain-containing protein</fullName>
    </recommendedName>
</protein>
<dbReference type="Proteomes" id="UP001443914">
    <property type="component" value="Unassembled WGS sequence"/>
</dbReference>
<dbReference type="CDD" id="cd14686">
    <property type="entry name" value="bZIP"/>
    <property type="match status" value="1"/>
</dbReference>
<keyword evidence="4" id="KW-1185">Reference proteome</keyword>
<dbReference type="EMBL" id="JBDFQZ010000009">
    <property type="protein sequence ID" value="KAK9690756.1"/>
    <property type="molecule type" value="Genomic_DNA"/>
</dbReference>
<reference evidence="3" key="1">
    <citation type="submission" date="2024-03" db="EMBL/GenBank/DDBJ databases">
        <title>WGS assembly of Saponaria officinalis var. Norfolk2.</title>
        <authorList>
            <person name="Jenkins J."/>
            <person name="Shu S."/>
            <person name="Grimwood J."/>
            <person name="Barry K."/>
            <person name="Goodstein D."/>
            <person name="Schmutz J."/>
            <person name="Leebens-Mack J."/>
            <person name="Osbourn A."/>
        </authorList>
    </citation>
    <scope>NUCLEOTIDE SEQUENCE [LARGE SCALE GENOMIC DNA]</scope>
    <source>
        <strain evidence="3">JIC</strain>
    </source>
</reference>